<feature type="transmembrane region" description="Helical" evidence="1">
    <location>
        <begin position="6"/>
        <end position="24"/>
    </location>
</feature>
<keyword evidence="1" id="KW-0472">Membrane</keyword>
<evidence type="ECO:0000256" key="1">
    <source>
        <dbReference type="SAM" id="Phobius"/>
    </source>
</evidence>
<sequence>MKPGKIIGLIILAGFLGVFVWGLTRPAKRPATPRLEKSLLEIEKIESRAKDRLDAELVKQLIGEDLDDRRFKFGIVMEAASGKKVLPFNPNNEAHARVHEAITAALEHAAATLGRPDSPVRGLRRINEASHFFEDALLETLDAQPDLSAGIPLTHDGRHQRSGYPDLRIEHLPSHTVFYLDPKLVEQTSWDSSLRTFYFEPKAGSLKITEDAVHLLAGIPHDGRDGQWTFGKAKLIDLSAITLRLKPEFQASNKDLYPPQ</sequence>
<dbReference type="EMBL" id="BAABRI010000001">
    <property type="protein sequence ID" value="GAA5480903.1"/>
    <property type="molecule type" value="Genomic_DNA"/>
</dbReference>
<keyword evidence="3" id="KW-1185">Reference proteome</keyword>
<name>A0ABP9UMA9_9BACT</name>
<keyword evidence="1" id="KW-1133">Transmembrane helix</keyword>
<reference evidence="2 3" key="1">
    <citation type="submission" date="2024-02" db="EMBL/GenBank/DDBJ databases">
        <title>Haloferula sargassicola NBRC 104335.</title>
        <authorList>
            <person name="Ichikawa N."/>
            <person name="Katano-Makiyama Y."/>
            <person name="Hidaka K."/>
        </authorList>
    </citation>
    <scope>NUCLEOTIDE SEQUENCE [LARGE SCALE GENOMIC DNA]</scope>
    <source>
        <strain evidence="2 3">NBRC 104335</strain>
    </source>
</reference>
<dbReference type="Proteomes" id="UP001476282">
    <property type="component" value="Unassembled WGS sequence"/>
</dbReference>
<protein>
    <submittedName>
        <fullName evidence="2">Uncharacterized protein</fullName>
    </submittedName>
</protein>
<proteinExistence type="predicted"/>
<keyword evidence="1" id="KW-0812">Transmembrane</keyword>
<accession>A0ABP9UMA9</accession>
<organism evidence="2 3">
    <name type="scientific">Haloferula sargassicola</name>
    <dbReference type="NCBI Taxonomy" id="490096"/>
    <lineage>
        <taxon>Bacteria</taxon>
        <taxon>Pseudomonadati</taxon>
        <taxon>Verrucomicrobiota</taxon>
        <taxon>Verrucomicrobiia</taxon>
        <taxon>Verrucomicrobiales</taxon>
        <taxon>Verrucomicrobiaceae</taxon>
        <taxon>Haloferula</taxon>
    </lineage>
</organism>
<evidence type="ECO:0000313" key="3">
    <source>
        <dbReference type="Proteomes" id="UP001476282"/>
    </source>
</evidence>
<evidence type="ECO:0000313" key="2">
    <source>
        <dbReference type="EMBL" id="GAA5480903.1"/>
    </source>
</evidence>
<comment type="caution">
    <text evidence="2">The sequence shown here is derived from an EMBL/GenBank/DDBJ whole genome shotgun (WGS) entry which is preliminary data.</text>
</comment>
<gene>
    <name evidence="2" type="ORF">Hsar01_00107</name>
</gene>
<dbReference type="RefSeq" id="WP_353565062.1">
    <property type="nucleotide sequence ID" value="NZ_BAABRI010000001.1"/>
</dbReference>